<dbReference type="SUPFAM" id="SSF52540">
    <property type="entry name" value="P-loop containing nucleoside triphosphate hydrolases"/>
    <property type="match status" value="1"/>
</dbReference>
<evidence type="ECO:0000256" key="8">
    <source>
        <dbReference type="ARBA" id="ARBA00022806"/>
    </source>
</evidence>
<evidence type="ECO:0000256" key="1">
    <source>
        <dbReference type="ARBA" id="ARBA00004604"/>
    </source>
</evidence>
<dbReference type="AlphaFoldDB" id="A0A0M0K2C6"/>
<protein>
    <recommendedName>
        <fullName evidence="3">RNA helicase</fullName>
        <ecNumber evidence="3">3.6.4.13</ecNumber>
    </recommendedName>
</protein>
<evidence type="ECO:0000256" key="11">
    <source>
        <dbReference type="ARBA" id="ARBA00037449"/>
    </source>
</evidence>
<feature type="domain" description="Helicase C-terminal" evidence="15">
    <location>
        <begin position="267"/>
        <end position="411"/>
    </location>
</feature>
<keyword evidence="17" id="KW-1185">Reference proteome</keyword>
<dbReference type="GO" id="GO:0003724">
    <property type="term" value="F:RNA helicase activity"/>
    <property type="evidence" value="ECO:0007669"/>
    <property type="project" value="UniProtKB-EC"/>
</dbReference>
<sequence>MGKDGVEMTKEEKAAKKAKKEAKRALEAAEEERAAKKAKTDDDLSPTKEGKEEKAAKKAAKEEKKAKKEGKAAKATEAAPAADADAGFTTFAATPFAPAVKNALSSGYSSPTSIQTHAWPAALTGRDLIAIAKTGSGKTLAFLLPLLHQGERFGKLLGVPTAVVYGGTPVREQKAALLAKPPSLLVATPGRLVDLLDQQLIWLGDCKAIVLDEADRLLDMGFEPQLKKTFSALPEARQTLLFSATWPKTVPVSQAFVHATDDEKDAKLYQSLCELEEGARVIVFANTKRRVDNLAKTFAEFGTCAIHGDKQQKDRESALAAFIANKAPLMVATDVAARGLDIKLVTHVYNYDMARDVESYVHRIGRTGRAGALGKAITFWNPDYDKECAPALIRIARKAGQPVPDWLAKHENAKATKLWNVDKADKEAEALLMGA</sequence>
<keyword evidence="6 12" id="KW-0547">Nucleotide-binding</keyword>
<gene>
    <name evidence="16" type="ORF">Ctob_012473</name>
</gene>
<keyword evidence="7 12" id="KW-0378">Hydrolase</keyword>
<dbReference type="SMART" id="SM00487">
    <property type="entry name" value="DEXDc"/>
    <property type="match status" value="1"/>
</dbReference>
<dbReference type="PROSITE" id="PS51192">
    <property type="entry name" value="HELICASE_ATP_BIND_1"/>
    <property type="match status" value="1"/>
</dbReference>
<dbReference type="InterPro" id="IPR000629">
    <property type="entry name" value="RNA-helicase_DEAD-box_CS"/>
</dbReference>
<proteinExistence type="inferred from homology"/>
<name>A0A0M0K2C6_9EUKA</name>
<evidence type="ECO:0000313" key="17">
    <source>
        <dbReference type="Proteomes" id="UP000037460"/>
    </source>
</evidence>
<dbReference type="PROSITE" id="PS00039">
    <property type="entry name" value="DEAD_ATP_HELICASE"/>
    <property type="match status" value="1"/>
</dbReference>
<keyword evidence="5" id="KW-0698">rRNA processing</keyword>
<evidence type="ECO:0000256" key="10">
    <source>
        <dbReference type="ARBA" id="ARBA00023242"/>
    </source>
</evidence>
<evidence type="ECO:0000256" key="2">
    <source>
        <dbReference type="ARBA" id="ARBA00009334"/>
    </source>
</evidence>
<keyword evidence="4" id="KW-0690">Ribosome biogenesis</keyword>
<evidence type="ECO:0000256" key="13">
    <source>
        <dbReference type="SAM" id="MobiDB-lite"/>
    </source>
</evidence>
<evidence type="ECO:0000256" key="6">
    <source>
        <dbReference type="ARBA" id="ARBA00022741"/>
    </source>
</evidence>
<dbReference type="OrthoDB" id="196131at2759"/>
<keyword evidence="8 12" id="KW-0347">Helicase</keyword>
<keyword evidence="10" id="KW-0539">Nucleus</keyword>
<dbReference type="CDD" id="cd00268">
    <property type="entry name" value="DEADc"/>
    <property type="match status" value="1"/>
</dbReference>
<dbReference type="Proteomes" id="UP000037460">
    <property type="component" value="Unassembled WGS sequence"/>
</dbReference>
<evidence type="ECO:0000259" key="15">
    <source>
        <dbReference type="PROSITE" id="PS51194"/>
    </source>
</evidence>
<comment type="similarity">
    <text evidence="2">Belongs to the DEAD box helicase family. DDX5/DBP2 subfamily.</text>
</comment>
<feature type="compositionally biased region" description="Basic and acidic residues" evidence="13">
    <location>
        <begin position="23"/>
        <end position="74"/>
    </location>
</feature>
<dbReference type="InterPro" id="IPR027417">
    <property type="entry name" value="P-loop_NTPase"/>
</dbReference>
<dbReference type="Pfam" id="PF00271">
    <property type="entry name" value="Helicase_C"/>
    <property type="match status" value="1"/>
</dbReference>
<evidence type="ECO:0000256" key="4">
    <source>
        <dbReference type="ARBA" id="ARBA00022517"/>
    </source>
</evidence>
<evidence type="ECO:0000256" key="7">
    <source>
        <dbReference type="ARBA" id="ARBA00022801"/>
    </source>
</evidence>
<dbReference type="InterPro" id="IPR001650">
    <property type="entry name" value="Helicase_C-like"/>
</dbReference>
<dbReference type="Gene3D" id="3.40.50.300">
    <property type="entry name" value="P-loop containing nucleotide triphosphate hydrolases"/>
    <property type="match status" value="3"/>
</dbReference>
<evidence type="ECO:0000313" key="16">
    <source>
        <dbReference type="EMBL" id="KOO32954.1"/>
    </source>
</evidence>
<comment type="subcellular location">
    <subcellularLocation>
        <location evidence="1">Nucleus</location>
        <location evidence="1">Nucleolus</location>
    </subcellularLocation>
</comment>
<evidence type="ECO:0000259" key="14">
    <source>
        <dbReference type="PROSITE" id="PS51192"/>
    </source>
</evidence>
<evidence type="ECO:0000256" key="5">
    <source>
        <dbReference type="ARBA" id="ARBA00022552"/>
    </source>
</evidence>
<feature type="region of interest" description="Disordered" evidence="13">
    <location>
        <begin position="1"/>
        <end position="79"/>
    </location>
</feature>
<dbReference type="GO" id="GO:0003676">
    <property type="term" value="F:nucleic acid binding"/>
    <property type="evidence" value="ECO:0007669"/>
    <property type="project" value="InterPro"/>
</dbReference>
<dbReference type="GO" id="GO:0016787">
    <property type="term" value="F:hydrolase activity"/>
    <property type="evidence" value="ECO:0007669"/>
    <property type="project" value="UniProtKB-KW"/>
</dbReference>
<evidence type="ECO:0000256" key="12">
    <source>
        <dbReference type="RuleBase" id="RU000492"/>
    </source>
</evidence>
<evidence type="ECO:0000256" key="9">
    <source>
        <dbReference type="ARBA" id="ARBA00022840"/>
    </source>
</evidence>
<dbReference type="PANTHER" id="PTHR47958">
    <property type="entry name" value="ATP-DEPENDENT RNA HELICASE DBP3"/>
    <property type="match status" value="1"/>
</dbReference>
<dbReference type="EMBL" id="JWZX01001641">
    <property type="protein sequence ID" value="KOO32954.1"/>
    <property type="molecule type" value="Genomic_DNA"/>
</dbReference>
<comment type="caution">
    <text evidence="16">The sequence shown here is derived from an EMBL/GenBank/DDBJ whole genome shotgun (WGS) entry which is preliminary data.</text>
</comment>
<dbReference type="EC" id="3.6.4.13" evidence="3"/>
<dbReference type="CDD" id="cd18787">
    <property type="entry name" value="SF2_C_DEAD"/>
    <property type="match status" value="1"/>
</dbReference>
<organism evidence="16 17">
    <name type="scientific">Chrysochromulina tobinii</name>
    <dbReference type="NCBI Taxonomy" id="1460289"/>
    <lineage>
        <taxon>Eukaryota</taxon>
        <taxon>Haptista</taxon>
        <taxon>Haptophyta</taxon>
        <taxon>Prymnesiophyceae</taxon>
        <taxon>Prymnesiales</taxon>
        <taxon>Chrysochromulinaceae</taxon>
        <taxon>Chrysochromulina</taxon>
    </lineage>
</organism>
<dbReference type="Pfam" id="PF00270">
    <property type="entry name" value="DEAD"/>
    <property type="match status" value="2"/>
</dbReference>
<dbReference type="SMART" id="SM00490">
    <property type="entry name" value="HELICc"/>
    <property type="match status" value="1"/>
</dbReference>
<dbReference type="InterPro" id="IPR044742">
    <property type="entry name" value="DEAD/DEAH_RhlB"/>
</dbReference>
<feature type="compositionally biased region" description="Basic and acidic residues" evidence="13">
    <location>
        <begin position="1"/>
        <end position="15"/>
    </location>
</feature>
<dbReference type="GO" id="GO:0005524">
    <property type="term" value="F:ATP binding"/>
    <property type="evidence" value="ECO:0007669"/>
    <property type="project" value="UniProtKB-KW"/>
</dbReference>
<reference evidence="17" key="1">
    <citation type="journal article" date="2015" name="PLoS Genet.">
        <title>Genome Sequence and Transcriptome Analyses of Chrysochromulina tobin: Metabolic Tools for Enhanced Algal Fitness in the Prominent Order Prymnesiales (Haptophyceae).</title>
        <authorList>
            <person name="Hovde B.T."/>
            <person name="Deodato C.R."/>
            <person name="Hunsperger H.M."/>
            <person name="Ryken S.A."/>
            <person name="Yost W."/>
            <person name="Jha R.K."/>
            <person name="Patterson J."/>
            <person name="Monnat R.J. Jr."/>
            <person name="Barlow S.B."/>
            <person name="Starkenburg S.R."/>
            <person name="Cattolico R.A."/>
        </authorList>
    </citation>
    <scope>NUCLEOTIDE SEQUENCE</scope>
    <source>
        <strain evidence="17">CCMP291</strain>
    </source>
</reference>
<feature type="domain" description="Helicase ATP-binding" evidence="14">
    <location>
        <begin position="119"/>
        <end position="264"/>
    </location>
</feature>
<dbReference type="InterPro" id="IPR011545">
    <property type="entry name" value="DEAD/DEAH_box_helicase_dom"/>
</dbReference>
<comment type="function">
    <text evidence="11">ATP-dependent RNA helicase required for 60S ribosomal subunit synthesis. Involved in efficient pre-rRNA processing, predominantly at site A3, which is necessary for the normal formation of 25S and 5.8S rRNAs.</text>
</comment>
<evidence type="ECO:0000256" key="3">
    <source>
        <dbReference type="ARBA" id="ARBA00012552"/>
    </source>
</evidence>
<dbReference type="PROSITE" id="PS51194">
    <property type="entry name" value="HELICASE_CTER"/>
    <property type="match status" value="1"/>
</dbReference>
<dbReference type="InterPro" id="IPR014001">
    <property type="entry name" value="Helicase_ATP-bd"/>
</dbReference>
<accession>A0A0M0K2C6</accession>
<keyword evidence="9 12" id="KW-0067">ATP-binding</keyword>